<comment type="caution">
    <text evidence="2">The sequence shown here is derived from an EMBL/GenBank/DDBJ whole genome shotgun (WGS) entry which is preliminary data.</text>
</comment>
<feature type="compositionally biased region" description="Basic and acidic residues" evidence="1">
    <location>
        <begin position="51"/>
        <end position="93"/>
    </location>
</feature>
<protein>
    <submittedName>
        <fullName evidence="2">Uncharacterized protein</fullName>
    </submittedName>
</protein>
<reference evidence="2" key="1">
    <citation type="submission" date="2022-04" db="EMBL/GenBank/DDBJ databases">
        <title>A functionally conserved STORR gene fusion in Papaver species that diverged 16.8 million years ago.</title>
        <authorList>
            <person name="Catania T."/>
        </authorList>
    </citation>
    <scope>NUCLEOTIDE SEQUENCE</scope>
    <source>
        <strain evidence="2">S-188037</strain>
    </source>
</reference>
<proteinExistence type="predicted"/>
<sequence length="188" mass="21421">MEGKHADLRRSPRLLELARRESSAAENAKDKQPHSSGAERGKKRCHQLMDSAKESNETQSQEWRRTAQRERRTLMNKNERDQALEKRRKDYQMKRARVGNATINEGNTGTSGANIQFAVRTDVGEPNHSGRESISSQDNAIISGNTVFSPRRSPRIAEQVQGREHLDDIEKEIGKKRFHESVDSENES</sequence>
<organism evidence="2 3">
    <name type="scientific">Papaver atlanticum</name>
    <dbReference type="NCBI Taxonomy" id="357466"/>
    <lineage>
        <taxon>Eukaryota</taxon>
        <taxon>Viridiplantae</taxon>
        <taxon>Streptophyta</taxon>
        <taxon>Embryophyta</taxon>
        <taxon>Tracheophyta</taxon>
        <taxon>Spermatophyta</taxon>
        <taxon>Magnoliopsida</taxon>
        <taxon>Ranunculales</taxon>
        <taxon>Papaveraceae</taxon>
        <taxon>Papaveroideae</taxon>
        <taxon>Papaver</taxon>
    </lineage>
</organism>
<dbReference type="Proteomes" id="UP001202328">
    <property type="component" value="Unassembled WGS sequence"/>
</dbReference>
<keyword evidence="3" id="KW-1185">Reference proteome</keyword>
<accession>A0AAD4XBJ9</accession>
<dbReference type="EMBL" id="JAJJMB010012081">
    <property type="protein sequence ID" value="KAI3891085.1"/>
    <property type="molecule type" value="Genomic_DNA"/>
</dbReference>
<evidence type="ECO:0000313" key="2">
    <source>
        <dbReference type="EMBL" id="KAI3891085.1"/>
    </source>
</evidence>
<evidence type="ECO:0000256" key="1">
    <source>
        <dbReference type="SAM" id="MobiDB-lite"/>
    </source>
</evidence>
<name>A0AAD4XBJ9_9MAGN</name>
<feature type="compositionally biased region" description="Basic and acidic residues" evidence="1">
    <location>
        <begin position="1"/>
        <end position="10"/>
    </location>
</feature>
<feature type="compositionally biased region" description="Basic and acidic residues" evidence="1">
    <location>
        <begin position="122"/>
        <end position="131"/>
    </location>
</feature>
<feature type="compositionally biased region" description="Basic and acidic residues" evidence="1">
    <location>
        <begin position="161"/>
        <end position="182"/>
    </location>
</feature>
<gene>
    <name evidence="2" type="ORF">MKW98_007390</name>
</gene>
<feature type="region of interest" description="Disordered" evidence="1">
    <location>
        <begin position="1"/>
        <end position="188"/>
    </location>
</feature>
<feature type="compositionally biased region" description="Polar residues" evidence="1">
    <location>
        <begin position="101"/>
        <end position="114"/>
    </location>
</feature>
<feature type="compositionally biased region" description="Basic and acidic residues" evidence="1">
    <location>
        <begin position="16"/>
        <end position="40"/>
    </location>
</feature>
<evidence type="ECO:0000313" key="3">
    <source>
        <dbReference type="Proteomes" id="UP001202328"/>
    </source>
</evidence>
<feature type="compositionally biased region" description="Polar residues" evidence="1">
    <location>
        <begin position="132"/>
        <end position="148"/>
    </location>
</feature>
<dbReference type="AlphaFoldDB" id="A0AAD4XBJ9"/>